<proteinExistence type="predicted"/>
<gene>
    <name evidence="1" type="ORF">QIS96_17565</name>
</gene>
<accession>A0ABT6SD86</accession>
<reference evidence="1 2" key="1">
    <citation type="submission" date="2023-05" db="EMBL/GenBank/DDBJ databases">
        <title>Draft genome sequence of Streptomyces sp. B-S-A6 isolated from a cave soil in Thailand.</title>
        <authorList>
            <person name="Chamroensaksri N."/>
            <person name="Muangham S."/>
        </authorList>
    </citation>
    <scope>NUCLEOTIDE SEQUENCE [LARGE SCALE GENOMIC DNA]</scope>
    <source>
        <strain evidence="1 2">B-S-A6</strain>
    </source>
</reference>
<dbReference type="RefSeq" id="WP_282543561.1">
    <property type="nucleotide sequence ID" value="NZ_JASCIQ010000017.1"/>
</dbReference>
<dbReference type="Proteomes" id="UP001223978">
    <property type="component" value="Unassembled WGS sequence"/>
</dbReference>
<protein>
    <submittedName>
        <fullName evidence="1">Uncharacterized protein</fullName>
    </submittedName>
</protein>
<evidence type="ECO:0000313" key="2">
    <source>
        <dbReference type="Proteomes" id="UP001223978"/>
    </source>
</evidence>
<organism evidence="1 2">
    <name type="scientific">Streptomyces cavernicola</name>
    <dbReference type="NCBI Taxonomy" id="3043613"/>
    <lineage>
        <taxon>Bacteria</taxon>
        <taxon>Bacillati</taxon>
        <taxon>Actinomycetota</taxon>
        <taxon>Actinomycetes</taxon>
        <taxon>Kitasatosporales</taxon>
        <taxon>Streptomycetaceae</taxon>
        <taxon>Streptomyces</taxon>
    </lineage>
</organism>
<evidence type="ECO:0000313" key="1">
    <source>
        <dbReference type="EMBL" id="MDI3405622.1"/>
    </source>
</evidence>
<dbReference type="EMBL" id="JASCIQ010000017">
    <property type="protein sequence ID" value="MDI3405622.1"/>
    <property type="molecule type" value="Genomic_DNA"/>
</dbReference>
<keyword evidence="2" id="KW-1185">Reference proteome</keyword>
<sequence>MIDIDEFTRDCRPSIRGLVEHLGGEEAAVAFDADPRSAVGVLDDYVLRLPLAEFETEDWVGLHTDLTAFVTVVLLETYGGTCRIRPDDALPSGGELVIDVVGPGPDAEPRTISPISLVYEYLVPVPQRIPRLLEAVERAAGPAVR</sequence>
<comment type="caution">
    <text evidence="1">The sequence shown here is derived from an EMBL/GenBank/DDBJ whole genome shotgun (WGS) entry which is preliminary data.</text>
</comment>
<name>A0ABT6SD86_9ACTN</name>